<evidence type="ECO:0000313" key="3">
    <source>
        <dbReference type="EMBL" id="PCD21787.1"/>
    </source>
</evidence>
<name>A0A2H3FQH5_FUSOX</name>
<feature type="compositionally biased region" description="Polar residues" evidence="1">
    <location>
        <begin position="187"/>
        <end position="208"/>
    </location>
</feature>
<organism evidence="3 4">
    <name type="scientific">Fusarium oxysporum f. sp. radicis-cucumerinum</name>
    <dbReference type="NCBI Taxonomy" id="327505"/>
    <lineage>
        <taxon>Eukaryota</taxon>
        <taxon>Fungi</taxon>
        <taxon>Dikarya</taxon>
        <taxon>Ascomycota</taxon>
        <taxon>Pezizomycotina</taxon>
        <taxon>Sordariomycetes</taxon>
        <taxon>Hypocreomycetidae</taxon>
        <taxon>Hypocreales</taxon>
        <taxon>Nectriaceae</taxon>
        <taxon>Fusarium</taxon>
        <taxon>Fusarium oxysporum species complex</taxon>
    </lineage>
</organism>
<feature type="transmembrane region" description="Helical" evidence="2">
    <location>
        <begin position="215"/>
        <end position="236"/>
    </location>
</feature>
<keyword evidence="2" id="KW-1133">Transmembrane helix</keyword>
<reference evidence="3 4" key="2">
    <citation type="journal article" date="2017" name="Sci. Rep.">
        <title>A mobile pathogenicity chromosome in Fusarium oxysporum for infection of multiple cucurbit species.</title>
        <authorList>
            <person name="van Dam P."/>
            <person name="Fokkens L."/>
            <person name="Ayukawa Y."/>
            <person name="van der Gragt M."/>
            <person name="Ter Horst A."/>
            <person name="Brankovics B."/>
            <person name="Houterman P.M."/>
            <person name="Arie T."/>
            <person name="Rep M."/>
        </authorList>
    </citation>
    <scope>NUCLEOTIDE SEQUENCE [LARGE SCALE GENOMIC DNA]</scope>
    <source>
        <strain evidence="3 4">Forc016</strain>
    </source>
</reference>
<dbReference type="EMBL" id="MABQ02000012">
    <property type="protein sequence ID" value="PCD21787.1"/>
    <property type="molecule type" value="Genomic_DNA"/>
</dbReference>
<feature type="region of interest" description="Disordered" evidence="1">
    <location>
        <begin position="1"/>
        <end position="23"/>
    </location>
</feature>
<sequence length="377" mass="41447">MTSGSGCFGEASNSSSSRSLSREERIRTMYNNIQKERRGKDLIIIAVVSGQKDKEEMTKKLALRFWQFNRVSLGKSLVLVKTKQELRNEVIRPTKGTKATSLTLMVFGSISEISLRVQSPNIETFKVHHCGHHGLVIDGASELNNMRLDEWRNLHHSGSKLRLGPGVSIRENEKPVGSSQAEDDTSSAEQQRDSTVPSEPENANMNGNTWDNWKGVVAGVLGAFAGGIALTANFIAKCAAKAALSTSPCLGAAFIAVVVFCVVYFVPWEYFLSSSKPTDNSSDNSKNSPLGCKTESDGLDKGVEETAASKEGGYVEDTGEPKQDVEKTAGVAFIETIFGRDKELERTEKWMQNMRLYNLRFDANCAHILRNPELENS</sequence>
<evidence type="ECO:0000313" key="4">
    <source>
        <dbReference type="Proteomes" id="UP000219602"/>
    </source>
</evidence>
<dbReference type="Proteomes" id="UP000219602">
    <property type="component" value="Chromosome RC"/>
</dbReference>
<proteinExistence type="predicted"/>
<protein>
    <submittedName>
        <fullName evidence="3">Uncharacterized protein</fullName>
    </submittedName>
</protein>
<accession>A0A2H3FQH5</accession>
<feature type="region of interest" description="Disordered" evidence="1">
    <location>
        <begin position="162"/>
        <end position="208"/>
    </location>
</feature>
<gene>
    <name evidence="3" type="ORF">AU210_015590</name>
</gene>
<feature type="compositionally biased region" description="Polar residues" evidence="1">
    <location>
        <begin position="275"/>
        <end position="288"/>
    </location>
</feature>
<feature type="compositionally biased region" description="Low complexity" evidence="1">
    <location>
        <begin position="10"/>
        <end position="19"/>
    </location>
</feature>
<keyword evidence="2" id="KW-0472">Membrane</keyword>
<comment type="caution">
    <text evidence="3">The sequence shown here is derived from an EMBL/GenBank/DDBJ whole genome shotgun (WGS) entry which is preliminary data.</text>
</comment>
<feature type="transmembrane region" description="Helical" evidence="2">
    <location>
        <begin position="242"/>
        <end position="266"/>
    </location>
</feature>
<evidence type="ECO:0000256" key="1">
    <source>
        <dbReference type="SAM" id="MobiDB-lite"/>
    </source>
</evidence>
<keyword evidence="2" id="KW-0812">Transmembrane</keyword>
<feature type="region of interest" description="Disordered" evidence="1">
    <location>
        <begin position="275"/>
        <end position="298"/>
    </location>
</feature>
<dbReference type="STRING" id="327505.A0A2H3FQH5"/>
<evidence type="ECO:0000256" key="2">
    <source>
        <dbReference type="SAM" id="Phobius"/>
    </source>
</evidence>
<reference evidence="3 4" key="1">
    <citation type="journal article" date="2016" name="Environ. Microbiol.">
        <title>Effector profiles distinguish formae speciales of Fusarium oxysporum.</title>
        <authorList>
            <person name="van Dam P."/>
            <person name="Fokkens L."/>
            <person name="Schmidt S.M."/>
            <person name="Linmans J.H."/>
            <person name="Kistler H.C."/>
            <person name="Ma L.J."/>
            <person name="Rep M."/>
        </authorList>
    </citation>
    <scope>NUCLEOTIDE SEQUENCE [LARGE SCALE GENOMIC DNA]</scope>
    <source>
        <strain evidence="3 4">Forc016</strain>
    </source>
</reference>
<dbReference type="AlphaFoldDB" id="A0A2H3FQH5"/>